<dbReference type="InterPro" id="IPR023033">
    <property type="entry name" value="Ala_tRNA_ligase_euk/bac"/>
</dbReference>
<dbReference type="InterPro" id="IPR045864">
    <property type="entry name" value="aa-tRNA-synth_II/BPL/LPL"/>
</dbReference>
<comment type="catalytic activity">
    <reaction evidence="12">
        <text>tRNA(Ala) + L-alanine + ATP = L-alanyl-tRNA(Ala) + AMP + diphosphate</text>
        <dbReference type="Rhea" id="RHEA:12540"/>
        <dbReference type="Rhea" id="RHEA-COMP:9657"/>
        <dbReference type="Rhea" id="RHEA-COMP:9923"/>
        <dbReference type="ChEBI" id="CHEBI:30616"/>
        <dbReference type="ChEBI" id="CHEBI:33019"/>
        <dbReference type="ChEBI" id="CHEBI:57972"/>
        <dbReference type="ChEBI" id="CHEBI:78442"/>
        <dbReference type="ChEBI" id="CHEBI:78497"/>
        <dbReference type="ChEBI" id="CHEBI:456215"/>
        <dbReference type="EC" id="6.1.1.7"/>
    </reaction>
</comment>
<keyword evidence="8 12" id="KW-0067">ATP-binding</keyword>
<dbReference type="SMART" id="SM00863">
    <property type="entry name" value="tRNA_SAD"/>
    <property type="match status" value="1"/>
</dbReference>
<dbReference type="InterPro" id="IPR050058">
    <property type="entry name" value="Ala-tRNA_ligase"/>
</dbReference>
<evidence type="ECO:0000256" key="7">
    <source>
        <dbReference type="ARBA" id="ARBA00022833"/>
    </source>
</evidence>
<evidence type="ECO:0000256" key="9">
    <source>
        <dbReference type="ARBA" id="ARBA00022884"/>
    </source>
</evidence>
<dbReference type="EMBL" id="CP019384">
    <property type="protein sequence ID" value="QAT17148.1"/>
    <property type="molecule type" value="Genomic_DNA"/>
</dbReference>
<keyword evidence="7 12" id="KW-0862">Zinc</keyword>
<evidence type="ECO:0000256" key="1">
    <source>
        <dbReference type="ARBA" id="ARBA00004496"/>
    </source>
</evidence>
<dbReference type="InterPro" id="IPR018162">
    <property type="entry name" value="Ala-tRNA-ligase_IIc_anticod-bd"/>
</dbReference>
<dbReference type="FunFam" id="3.30.54.20:FF:000001">
    <property type="entry name" value="Alanine--tRNA ligase"/>
    <property type="match status" value="1"/>
</dbReference>
<dbReference type="InterPro" id="IPR018164">
    <property type="entry name" value="Ala-tRNA-synth_IIc_N"/>
</dbReference>
<comment type="function">
    <text evidence="12">Catalyzes the attachment of alanine to tRNA(Ala) in a two-step reaction: alanine is first activated by ATP to form Ala-AMP and then transferred to the acceptor end of tRNA(Ala). Also edits incorrectly charged Ser-tRNA(Ala) and Gly-tRNA(Ala) via its editing domain.</text>
</comment>
<keyword evidence="3 12" id="KW-0820">tRNA-binding</keyword>
<evidence type="ECO:0000256" key="10">
    <source>
        <dbReference type="ARBA" id="ARBA00022917"/>
    </source>
</evidence>
<dbReference type="FunFam" id="3.30.930.10:FF:000004">
    <property type="entry name" value="Alanine--tRNA ligase"/>
    <property type="match status" value="1"/>
</dbReference>
<keyword evidence="12" id="KW-0963">Cytoplasm</keyword>
<dbReference type="OrthoDB" id="9803884at2"/>
<dbReference type="NCBIfam" id="TIGR00344">
    <property type="entry name" value="alaS"/>
    <property type="match status" value="1"/>
</dbReference>
<dbReference type="Gene3D" id="2.40.30.130">
    <property type="match status" value="1"/>
</dbReference>
<dbReference type="CDD" id="cd00673">
    <property type="entry name" value="AlaRS_core"/>
    <property type="match status" value="1"/>
</dbReference>
<comment type="subcellular location">
    <subcellularLocation>
        <location evidence="1 12">Cytoplasm</location>
    </subcellularLocation>
</comment>
<evidence type="ECO:0000256" key="12">
    <source>
        <dbReference type="HAMAP-Rule" id="MF_00036"/>
    </source>
</evidence>
<keyword evidence="9 12" id="KW-0694">RNA-binding</keyword>
<dbReference type="GO" id="GO:0006419">
    <property type="term" value="P:alanyl-tRNA aminoacylation"/>
    <property type="evidence" value="ECO:0007669"/>
    <property type="project" value="UniProtKB-UniRule"/>
</dbReference>
<dbReference type="KEGG" id="vai:BU251_05095"/>
<comment type="domain">
    <text evidence="12">Consists of three domains; the N-terminal catalytic domain, the editing domain and the C-terminal C-Ala domain. The editing domain removes incorrectly charged amino acids, while the C-Ala domain, along with tRNA(Ala), serves as a bridge to cooperatively bring together the editing and aminoacylation centers thus stimulating deacylation of misacylated tRNAs.</text>
</comment>
<dbReference type="EC" id="6.1.1.7" evidence="12"/>
<evidence type="ECO:0000313" key="15">
    <source>
        <dbReference type="Proteomes" id="UP000287243"/>
    </source>
</evidence>
<dbReference type="FunFam" id="2.40.30.130:FF:000001">
    <property type="entry name" value="Alanine--tRNA ligase"/>
    <property type="match status" value="1"/>
</dbReference>
<organism evidence="14 15">
    <name type="scientific">Velamenicoccus archaeovorus</name>
    <dbReference type="NCBI Taxonomy" id="1930593"/>
    <lineage>
        <taxon>Bacteria</taxon>
        <taxon>Pseudomonadati</taxon>
        <taxon>Candidatus Omnitrophota</taxon>
        <taxon>Candidatus Velamenicoccus</taxon>
    </lineage>
</organism>
<keyword evidence="15" id="KW-1185">Reference proteome</keyword>
<dbReference type="Pfam" id="PF01411">
    <property type="entry name" value="tRNA-synt_2c"/>
    <property type="match status" value="1"/>
</dbReference>
<feature type="binding site" evidence="12">
    <location>
        <position position="548"/>
    </location>
    <ligand>
        <name>Zn(2+)</name>
        <dbReference type="ChEBI" id="CHEBI:29105"/>
    </ligand>
</feature>
<feature type="binding site" evidence="12">
    <location>
        <position position="650"/>
    </location>
    <ligand>
        <name>Zn(2+)</name>
        <dbReference type="ChEBI" id="CHEBI:29105"/>
    </ligand>
</feature>
<dbReference type="Pfam" id="PF02272">
    <property type="entry name" value="DHHA1"/>
    <property type="match status" value="1"/>
</dbReference>
<evidence type="ECO:0000256" key="3">
    <source>
        <dbReference type="ARBA" id="ARBA00022555"/>
    </source>
</evidence>
<dbReference type="InterPro" id="IPR009000">
    <property type="entry name" value="Transl_B-barrel_sf"/>
</dbReference>
<sequence length="861" mass="95863">MKRLTTHQLRQAYLDFFVSKGHKLFKSDSLVPANDPSVLFTSAGMNQFKDRFLGKVRDVKRATSCQKCFRTGDLEEVGRTPFHHTFFEMLGNFSFGDYFKKEAIQWAWEFVTEVMEIDPARLWASVYEDDDEAMGIWQKIVKVPADKIRKFGPKDNFWPSNAIKEGPNGPCGPCSEIYYEKEEGQSVEVWNLVFTQFNRCDGGILEPLPNKNIDTGMGLERMSSVLQGVDTNFKIDVFVPIVEAVRQNAQDAEDSAVYTVADHVRAVAFCIGDGVLPSNDGRGYVVRKLIRRCLYLTQASHHTKPFVYKLISSVAASMKEAYPEILERRDNIAQIVRAEEEKYIKNILEGGSEKLAVILESLKACGQKELAPETGLDLYVTYGIQPDFTKDYFEKAGIGVDMARIEALIRQEQDKSRMTSKMACSIFSGEGIVLKPSRFVGYETDTCPAKVVQIIKDVREVSEARAGDKVGIVLDQTPFYGEAGGQVGDTGEIRNEGVHGYVSDTKKQDGSIVHLVTISGESKGPLNVGDAVTARVDPIHREAVKRAHTATHILQAVLRQVLGVHVQQAGSFVEPDRFRFDFTHFKDISAEEMEDVQEKLNAYIIRNDKIDARTMSKSEAQKTGAIALFGEKYEDTVRVVSVGDYSKEFCGGTHAQETGRIGLVLITAESSVGSGLRRIEALTGKLAFNHLMDARRTLEEASEKLKTKPERLLSSLDAQAQKFKALEKDLIRLQEKTLGQDVEGMVGCAKHIKDVVVVEHAFKNADIAFLRRCADLLKAKIPQAGVFFLSGQKDEDIYFVCALTPALSRKEIAADALLKKILSAFDGSGGGRRDFAQGGLKDASKLEAVFKEFERTIREVL</sequence>
<evidence type="ECO:0000256" key="5">
    <source>
        <dbReference type="ARBA" id="ARBA00022723"/>
    </source>
</evidence>
<dbReference type="Gene3D" id="3.10.310.40">
    <property type="match status" value="1"/>
</dbReference>
<evidence type="ECO:0000256" key="11">
    <source>
        <dbReference type="ARBA" id="ARBA00023146"/>
    </source>
</evidence>
<keyword evidence="5 12" id="KW-0479">Metal-binding</keyword>
<dbReference type="Gene3D" id="3.30.980.10">
    <property type="entry name" value="Threonyl-trna Synthetase, Chain A, domain 2"/>
    <property type="match status" value="1"/>
</dbReference>
<comment type="cofactor">
    <cofactor evidence="12">
        <name>Zn(2+)</name>
        <dbReference type="ChEBI" id="CHEBI:29105"/>
    </cofactor>
    <text evidence="12">Binds 1 zinc ion per subunit.</text>
</comment>
<dbReference type="GO" id="GO:0002161">
    <property type="term" value="F:aminoacyl-tRNA deacylase activity"/>
    <property type="evidence" value="ECO:0007669"/>
    <property type="project" value="TreeGrafter"/>
</dbReference>
<dbReference type="Gene3D" id="3.30.930.10">
    <property type="entry name" value="Bira Bifunctional Protein, Domain 2"/>
    <property type="match status" value="1"/>
</dbReference>
<dbReference type="GO" id="GO:0004813">
    <property type="term" value="F:alanine-tRNA ligase activity"/>
    <property type="evidence" value="ECO:0007669"/>
    <property type="project" value="UniProtKB-UniRule"/>
</dbReference>
<dbReference type="InterPro" id="IPR012947">
    <property type="entry name" value="tRNA_SAD"/>
</dbReference>
<dbReference type="InterPro" id="IPR002318">
    <property type="entry name" value="Ala-tRNA-lgiase_IIc"/>
</dbReference>
<dbReference type="FunFam" id="3.10.310.40:FF:000001">
    <property type="entry name" value="Alanine--tRNA ligase"/>
    <property type="match status" value="1"/>
</dbReference>
<dbReference type="InterPro" id="IPR018165">
    <property type="entry name" value="Ala-tRNA-synth_IIc_core"/>
</dbReference>
<name>A0A410P4Z0_VELA1</name>
<evidence type="ECO:0000259" key="13">
    <source>
        <dbReference type="PROSITE" id="PS50860"/>
    </source>
</evidence>
<dbReference type="SUPFAM" id="SSF55681">
    <property type="entry name" value="Class II aaRS and biotin synthetases"/>
    <property type="match status" value="1"/>
</dbReference>
<dbReference type="Gene3D" id="3.30.54.20">
    <property type="match status" value="1"/>
</dbReference>
<dbReference type="PANTHER" id="PTHR11777">
    <property type="entry name" value="ALANYL-TRNA SYNTHETASE"/>
    <property type="match status" value="1"/>
</dbReference>
<dbReference type="PRINTS" id="PR00980">
    <property type="entry name" value="TRNASYNTHALA"/>
</dbReference>
<keyword evidence="6 12" id="KW-0547">Nucleotide-binding</keyword>
<dbReference type="SUPFAM" id="SSF50447">
    <property type="entry name" value="Translation proteins"/>
    <property type="match status" value="1"/>
</dbReference>
<dbReference type="Pfam" id="PF07973">
    <property type="entry name" value="tRNA_SAD"/>
    <property type="match status" value="1"/>
</dbReference>
<proteinExistence type="inferred from homology"/>
<dbReference type="InterPro" id="IPR003156">
    <property type="entry name" value="DHHA1_dom"/>
</dbReference>
<evidence type="ECO:0000256" key="4">
    <source>
        <dbReference type="ARBA" id="ARBA00022598"/>
    </source>
</evidence>
<keyword evidence="10 12" id="KW-0648">Protein biosynthesis</keyword>
<evidence type="ECO:0000256" key="2">
    <source>
        <dbReference type="ARBA" id="ARBA00008226"/>
    </source>
</evidence>
<dbReference type="Proteomes" id="UP000287243">
    <property type="component" value="Chromosome"/>
</dbReference>
<dbReference type="PROSITE" id="PS50860">
    <property type="entry name" value="AA_TRNA_LIGASE_II_ALA"/>
    <property type="match status" value="1"/>
</dbReference>
<dbReference type="PANTHER" id="PTHR11777:SF9">
    <property type="entry name" value="ALANINE--TRNA LIGASE, CYTOPLASMIC"/>
    <property type="match status" value="1"/>
</dbReference>
<dbReference type="SUPFAM" id="SSF101353">
    <property type="entry name" value="Putative anticodon-binding domain of alanyl-tRNA synthetase (AlaRS)"/>
    <property type="match status" value="1"/>
</dbReference>
<keyword evidence="11 12" id="KW-0030">Aminoacyl-tRNA synthetase</keyword>
<evidence type="ECO:0000256" key="8">
    <source>
        <dbReference type="ARBA" id="ARBA00022840"/>
    </source>
</evidence>
<dbReference type="GO" id="GO:0000049">
    <property type="term" value="F:tRNA binding"/>
    <property type="evidence" value="ECO:0007669"/>
    <property type="project" value="UniProtKB-KW"/>
</dbReference>
<feature type="binding site" evidence="12">
    <location>
        <position position="654"/>
    </location>
    <ligand>
        <name>Zn(2+)</name>
        <dbReference type="ChEBI" id="CHEBI:29105"/>
    </ligand>
</feature>
<dbReference type="FunFam" id="3.30.980.10:FF:000004">
    <property type="entry name" value="Alanine--tRNA ligase, cytoplasmic"/>
    <property type="match status" value="1"/>
</dbReference>
<dbReference type="HAMAP" id="MF_00036_B">
    <property type="entry name" value="Ala_tRNA_synth_B"/>
    <property type="match status" value="1"/>
</dbReference>
<feature type="binding site" evidence="12">
    <location>
        <position position="552"/>
    </location>
    <ligand>
        <name>Zn(2+)</name>
        <dbReference type="ChEBI" id="CHEBI:29105"/>
    </ligand>
</feature>
<evidence type="ECO:0000313" key="14">
    <source>
        <dbReference type="EMBL" id="QAT17148.1"/>
    </source>
</evidence>
<dbReference type="RefSeq" id="WP_128699827.1">
    <property type="nucleotide sequence ID" value="NZ_CP019384.1"/>
</dbReference>
<keyword evidence="4 12" id="KW-0436">Ligase</keyword>
<dbReference type="AlphaFoldDB" id="A0A410P4Z0"/>
<dbReference type="GO" id="GO:0005524">
    <property type="term" value="F:ATP binding"/>
    <property type="evidence" value="ECO:0007669"/>
    <property type="project" value="UniProtKB-UniRule"/>
</dbReference>
<reference evidence="14 15" key="1">
    <citation type="submission" date="2017-01" db="EMBL/GenBank/DDBJ databases">
        <title>First insights into the biology of 'candidatus Vampirococcus archaeovorus'.</title>
        <authorList>
            <person name="Kizina J."/>
            <person name="Jordan S."/>
            <person name="Stueber K."/>
            <person name="Reinhardt R."/>
            <person name="Harder J."/>
        </authorList>
    </citation>
    <scope>NUCLEOTIDE SEQUENCE [LARGE SCALE GENOMIC DNA]</scope>
    <source>
        <strain evidence="14 15">LiM</strain>
    </source>
</reference>
<gene>
    <name evidence="12" type="primary">alaS</name>
    <name evidence="14" type="ORF">BU251_05095</name>
</gene>
<dbReference type="GO" id="GO:0008270">
    <property type="term" value="F:zinc ion binding"/>
    <property type="evidence" value="ECO:0007669"/>
    <property type="project" value="UniProtKB-UniRule"/>
</dbReference>
<dbReference type="GO" id="GO:0005829">
    <property type="term" value="C:cytosol"/>
    <property type="evidence" value="ECO:0007669"/>
    <property type="project" value="TreeGrafter"/>
</dbReference>
<feature type="domain" description="Alanyl-transfer RNA synthetases family profile" evidence="13">
    <location>
        <begin position="4"/>
        <end position="693"/>
    </location>
</feature>
<comment type="similarity">
    <text evidence="2 12">Belongs to the class-II aminoacyl-tRNA synthetase family.</text>
</comment>
<dbReference type="SUPFAM" id="SSF55186">
    <property type="entry name" value="ThrRS/AlaRS common domain"/>
    <property type="match status" value="1"/>
</dbReference>
<evidence type="ECO:0000256" key="6">
    <source>
        <dbReference type="ARBA" id="ARBA00022741"/>
    </source>
</evidence>
<protein>
    <recommendedName>
        <fullName evidence="12">Alanine--tRNA ligase</fullName>
        <ecNumber evidence="12">6.1.1.7</ecNumber>
    </recommendedName>
    <alternativeName>
        <fullName evidence="12">Alanyl-tRNA synthetase</fullName>
        <shortName evidence="12">AlaRS</shortName>
    </alternativeName>
</protein>
<accession>A0A410P4Z0</accession>
<dbReference type="InterPro" id="IPR018163">
    <property type="entry name" value="Thr/Ala-tRNA-synth_IIc_edit"/>
</dbReference>